<dbReference type="AlphaFoldDB" id="A0A6L2LLJ6"/>
<name>A0A6L2LLJ6_TANCI</name>
<feature type="region of interest" description="Disordered" evidence="2">
    <location>
        <begin position="94"/>
        <end position="123"/>
    </location>
</feature>
<protein>
    <submittedName>
        <fullName evidence="3">Uncharacterized protein</fullName>
    </submittedName>
</protein>
<evidence type="ECO:0000256" key="2">
    <source>
        <dbReference type="SAM" id="MobiDB-lite"/>
    </source>
</evidence>
<reference evidence="3" key="1">
    <citation type="journal article" date="2019" name="Sci. Rep.">
        <title>Draft genome of Tanacetum cinerariifolium, the natural source of mosquito coil.</title>
        <authorList>
            <person name="Yamashiro T."/>
            <person name="Shiraishi A."/>
            <person name="Satake H."/>
            <person name="Nakayama K."/>
        </authorList>
    </citation>
    <scope>NUCLEOTIDE SEQUENCE</scope>
</reference>
<organism evidence="3">
    <name type="scientific">Tanacetum cinerariifolium</name>
    <name type="common">Dalmatian daisy</name>
    <name type="synonym">Chrysanthemum cinerariifolium</name>
    <dbReference type="NCBI Taxonomy" id="118510"/>
    <lineage>
        <taxon>Eukaryota</taxon>
        <taxon>Viridiplantae</taxon>
        <taxon>Streptophyta</taxon>
        <taxon>Embryophyta</taxon>
        <taxon>Tracheophyta</taxon>
        <taxon>Spermatophyta</taxon>
        <taxon>Magnoliopsida</taxon>
        <taxon>eudicotyledons</taxon>
        <taxon>Gunneridae</taxon>
        <taxon>Pentapetalae</taxon>
        <taxon>asterids</taxon>
        <taxon>campanulids</taxon>
        <taxon>Asterales</taxon>
        <taxon>Asteraceae</taxon>
        <taxon>Asteroideae</taxon>
        <taxon>Anthemideae</taxon>
        <taxon>Anthemidinae</taxon>
        <taxon>Tanacetum</taxon>
    </lineage>
</organism>
<feature type="coiled-coil region" evidence="1">
    <location>
        <begin position="21"/>
        <end position="83"/>
    </location>
</feature>
<keyword evidence="1" id="KW-0175">Coiled coil</keyword>
<comment type="caution">
    <text evidence="3">The sequence shown here is derived from an EMBL/GenBank/DDBJ whole genome shotgun (WGS) entry which is preliminary data.</text>
</comment>
<accession>A0A6L2LLJ6</accession>
<gene>
    <name evidence="3" type="ORF">Tci_034661</name>
</gene>
<evidence type="ECO:0000313" key="3">
    <source>
        <dbReference type="EMBL" id="GEU62683.1"/>
    </source>
</evidence>
<sequence>MAKSSSKNEVFDNSLCSKDSLEQVESRLVEYKEREVKYIEKIRTLEFYDEGKVEYIETLKKELEALKQEKEVVDGKLEGLLSALKDLDNLIESQRPSPTVESTSGDDQNRNSSASENGESTDSILSKPVVKFVKAAERPTTDKVETAKKPVVRYAKLYRRTTKKPNVRGNQRNWNNLKSHQLDSYANKPVHRTSAVRSPYRAQWVPIVNMNYPPVNKKLPTGNSNVSTICCCCSRHVNTARPKAVINRRNWVNDVKASACWVWKPVKTNSASIILKRYDYVDVRGISRSVMAWVPKQMQKAFSIIMREGARSMMDRTLADYPWMQKAFLLPVLEAVWVV</sequence>
<evidence type="ECO:0000256" key="1">
    <source>
        <dbReference type="SAM" id="Coils"/>
    </source>
</evidence>
<dbReference type="EMBL" id="BKCJ010004716">
    <property type="protein sequence ID" value="GEU62683.1"/>
    <property type="molecule type" value="Genomic_DNA"/>
</dbReference>
<proteinExistence type="predicted"/>